<dbReference type="PANTHER" id="PTHR34404:SF2">
    <property type="entry name" value="CONSERVED SERINE RICH PROTEIN"/>
    <property type="match status" value="1"/>
</dbReference>
<sequence>MPIYEYQCPKCQHTFEEWVKASECHGQEPCPKCGEPSPRIMSHTSFVLKGGGWYVSDYGYRKGVKEEGAASATSSGGSGASAASDDKAASAPAAADSGNSAAKAAPAPSPTTGAAASAPTKAASAAS</sequence>
<protein>
    <submittedName>
        <fullName evidence="3">Zinc ribbon domain-containing protein</fullName>
    </submittedName>
</protein>
<dbReference type="RefSeq" id="WP_136400901.1">
    <property type="nucleotide sequence ID" value="NZ_CP036295.1"/>
</dbReference>
<feature type="region of interest" description="Disordered" evidence="1">
    <location>
        <begin position="66"/>
        <end position="127"/>
    </location>
</feature>
<dbReference type="AlphaFoldDB" id="A0A4P7UK17"/>
<evidence type="ECO:0000259" key="2">
    <source>
        <dbReference type="SMART" id="SM00834"/>
    </source>
</evidence>
<dbReference type="NCBIfam" id="TIGR02605">
    <property type="entry name" value="CxxC_CxxC_SSSS"/>
    <property type="match status" value="1"/>
</dbReference>
<evidence type="ECO:0000313" key="4">
    <source>
        <dbReference type="Proteomes" id="UP000297065"/>
    </source>
</evidence>
<dbReference type="EMBL" id="CP036295">
    <property type="protein sequence ID" value="QCC86856.1"/>
    <property type="molecule type" value="Genomic_DNA"/>
</dbReference>
<dbReference type="OrthoDB" id="9813321at2"/>
<feature type="domain" description="Putative regulatory protein FmdB zinc ribbon" evidence="2">
    <location>
        <begin position="1"/>
        <end position="42"/>
    </location>
</feature>
<organism evidence="3 4">
    <name type="scientific">Desulfovibrio desulfuricans</name>
    <dbReference type="NCBI Taxonomy" id="876"/>
    <lineage>
        <taxon>Bacteria</taxon>
        <taxon>Pseudomonadati</taxon>
        <taxon>Thermodesulfobacteriota</taxon>
        <taxon>Desulfovibrionia</taxon>
        <taxon>Desulfovibrionales</taxon>
        <taxon>Desulfovibrionaceae</taxon>
        <taxon>Desulfovibrio</taxon>
    </lineage>
</organism>
<name>A0A4P7UK17_DESDE</name>
<dbReference type="InterPro" id="IPR013429">
    <property type="entry name" value="Regulatory_FmdB_Zinc_ribbon"/>
</dbReference>
<gene>
    <name evidence="3" type="ORF">DDIC_13415</name>
</gene>
<proteinExistence type="predicted"/>
<feature type="compositionally biased region" description="Low complexity" evidence="1">
    <location>
        <begin position="69"/>
        <end position="127"/>
    </location>
</feature>
<dbReference type="PANTHER" id="PTHR34404">
    <property type="entry name" value="REGULATORY PROTEIN, FMDB FAMILY"/>
    <property type="match status" value="1"/>
</dbReference>
<dbReference type="Proteomes" id="UP000297065">
    <property type="component" value="Chromosome"/>
</dbReference>
<accession>A0A4P7UK17</accession>
<dbReference type="SMART" id="SM00834">
    <property type="entry name" value="CxxC_CXXC_SSSS"/>
    <property type="match status" value="1"/>
</dbReference>
<evidence type="ECO:0000256" key="1">
    <source>
        <dbReference type="SAM" id="MobiDB-lite"/>
    </source>
</evidence>
<dbReference type="Pfam" id="PF09723">
    <property type="entry name" value="Zn_ribbon_8"/>
    <property type="match status" value="1"/>
</dbReference>
<reference evidence="3 4" key="1">
    <citation type="submission" date="2019-02" db="EMBL/GenBank/DDBJ databases">
        <title>Complete Genome Sequence of Desulfovibrio desulfuricans IC1, a Sulfonate Utilizing Anaerobe.</title>
        <authorList>
            <person name="Day L.A."/>
            <person name="De Leon K.B."/>
            <person name="Wall J.D."/>
        </authorList>
    </citation>
    <scope>NUCLEOTIDE SEQUENCE [LARGE SCALE GENOMIC DNA]</scope>
    <source>
        <strain evidence="3 4">IC1</strain>
    </source>
</reference>
<evidence type="ECO:0000313" key="3">
    <source>
        <dbReference type="EMBL" id="QCC86856.1"/>
    </source>
</evidence>